<accession>A0A1G2H7G6</accession>
<dbReference type="Gene3D" id="3.30.1490.300">
    <property type="match status" value="1"/>
</dbReference>
<dbReference type="InterPro" id="IPR050696">
    <property type="entry name" value="FtsA/MreB"/>
</dbReference>
<dbReference type="CDD" id="cd24004">
    <property type="entry name" value="ASKHA_NBD_PilM-like"/>
    <property type="match status" value="1"/>
</dbReference>
<organism evidence="2 3">
    <name type="scientific">Candidatus Spechtbacteria bacterium RIFCSPHIGHO2_01_FULL_43_30</name>
    <dbReference type="NCBI Taxonomy" id="1802158"/>
    <lineage>
        <taxon>Bacteria</taxon>
        <taxon>Candidatus Spechtiibacteriota</taxon>
    </lineage>
</organism>
<dbReference type="SMART" id="SM00842">
    <property type="entry name" value="FtsA"/>
    <property type="match status" value="1"/>
</dbReference>
<proteinExistence type="predicted"/>
<dbReference type="Pfam" id="PF14450">
    <property type="entry name" value="FtsA"/>
    <property type="match status" value="1"/>
</dbReference>
<sequence>MISKAFFSKGFVPFLKRFGSESFIILDIGTFSVKAMVVEIHGDSAQMSGYSKKNHAGWDMNSNQGFDPSKIAETCDFTLKDLKKKSGRKFRSSDKVVLGIGGGFMYGKTIPQSYIRENPGKEIDNVEFINILQKIQQRNFEAIRRDFKKETGRSELEVRIVNSAIQEVKIDGYQVVNAIGFSGKEVVVSLFNSYIAEEHLNDFLKIVKSLKLELASIACEPFAVFSSVSKGEKNASEFILIDIGGSVTEVALSRKGRLEDIRSIPIGGTSFTRSISEGLKVGFWEAENIKCGFYQGNMSRSAAKKINDLLARDMEVFLRGLSMVLSDFSHLSLLPSRIYVYGGGCMLPLLFKELKRKEWRDSLSFFSKPIVGTLSPIVGLIDNPSKIESKELSDVSWTIPVAVANMFIKEFRHEDETAKVLKRILRLIQD</sequence>
<dbReference type="EMBL" id="MHOD01000012">
    <property type="protein sequence ID" value="OGZ58250.1"/>
    <property type="molecule type" value="Genomic_DNA"/>
</dbReference>
<dbReference type="SUPFAM" id="SSF53067">
    <property type="entry name" value="Actin-like ATPase domain"/>
    <property type="match status" value="2"/>
</dbReference>
<dbReference type="AlphaFoldDB" id="A0A1G2H7G6"/>
<dbReference type="PANTHER" id="PTHR32432">
    <property type="entry name" value="CELL DIVISION PROTEIN FTSA-RELATED"/>
    <property type="match status" value="1"/>
</dbReference>
<dbReference type="GO" id="GO:0051301">
    <property type="term" value="P:cell division"/>
    <property type="evidence" value="ECO:0007669"/>
    <property type="project" value="InterPro"/>
</dbReference>
<name>A0A1G2H7G6_9BACT</name>
<dbReference type="Gene3D" id="3.30.420.40">
    <property type="match status" value="2"/>
</dbReference>
<evidence type="ECO:0000313" key="3">
    <source>
        <dbReference type="Proteomes" id="UP000177932"/>
    </source>
</evidence>
<dbReference type="Proteomes" id="UP000177932">
    <property type="component" value="Unassembled WGS sequence"/>
</dbReference>
<evidence type="ECO:0000313" key="2">
    <source>
        <dbReference type="EMBL" id="OGZ58250.1"/>
    </source>
</evidence>
<dbReference type="InterPro" id="IPR003494">
    <property type="entry name" value="SHS2_FtsA"/>
</dbReference>
<comment type="caution">
    <text evidence="2">The sequence shown here is derived from an EMBL/GenBank/DDBJ whole genome shotgun (WGS) entry which is preliminary data.</text>
</comment>
<reference evidence="2 3" key="1">
    <citation type="journal article" date="2016" name="Nat. Commun.">
        <title>Thousands of microbial genomes shed light on interconnected biogeochemical processes in an aquifer system.</title>
        <authorList>
            <person name="Anantharaman K."/>
            <person name="Brown C.T."/>
            <person name="Hug L.A."/>
            <person name="Sharon I."/>
            <person name="Castelle C.J."/>
            <person name="Probst A.J."/>
            <person name="Thomas B.C."/>
            <person name="Singh A."/>
            <person name="Wilkins M.J."/>
            <person name="Karaoz U."/>
            <person name="Brodie E.L."/>
            <person name="Williams K.H."/>
            <person name="Hubbard S.S."/>
            <person name="Banfield J.F."/>
        </authorList>
    </citation>
    <scope>NUCLEOTIDE SEQUENCE [LARGE SCALE GENOMIC DNA]</scope>
</reference>
<gene>
    <name evidence="2" type="ORF">A2827_02360</name>
</gene>
<evidence type="ECO:0000259" key="1">
    <source>
        <dbReference type="SMART" id="SM00842"/>
    </source>
</evidence>
<feature type="domain" description="SHS2" evidence="1">
    <location>
        <begin position="23"/>
        <end position="228"/>
    </location>
</feature>
<dbReference type="InterPro" id="IPR043129">
    <property type="entry name" value="ATPase_NBD"/>
</dbReference>
<dbReference type="STRING" id="1802158.A2827_02360"/>
<protein>
    <recommendedName>
        <fullName evidence="1">SHS2 domain-containing protein</fullName>
    </recommendedName>
</protein>